<dbReference type="AlphaFoldDB" id="A0AAN8JYA6"/>
<evidence type="ECO:0000313" key="2">
    <source>
        <dbReference type="Proteomes" id="UP001347796"/>
    </source>
</evidence>
<reference evidence="1 2" key="1">
    <citation type="submission" date="2024-01" db="EMBL/GenBank/DDBJ databases">
        <title>The genome of the rayed Mediterranean limpet Patella caerulea (Linnaeus, 1758).</title>
        <authorList>
            <person name="Anh-Thu Weber A."/>
            <person name="Halstead-Nussloch G."/>
        </authorList>
    </citation>
    <scope>NUCLEOTIDE SEQUENCE [LARGE SCALE GENOMIC DNA]</scope>
    <source>
        <strain evidence="1">AATW-2023a</strain>
        <tissue evidence="1">Whole specimen</tissue>
    </source>
</reference>
<sequence length="94" mass="10487">MSAGTDNLDLMLWCYRAVAVGDWNGVVVVVVAEIEDSTRRFSYPNIEISCNRRVETNQIDCPRVSNVGFGGKYNKTMLAKPPHSVDSTAYRDSQ</sequence>
<evidence type="ECO:0000313" key="1">
    <source>
        <dbReference type="EMBL" id="KAK6188339.1"/>
    </source>
</evidence>
<protein>
    <submittedName>
        <fullName evidence="1">Uncharacterized protein</fullName>
    </submittedName>
</protein>
<gene>
    <name evidence="1" type="ORF">SNE40_004531</name>
</gene>
<keyword evidence="2" id="KW-1185">Reference proteome</keyword>
<dbReference type="Proteomes" id="UP001347796">
    <property type="component" value="Unassembled WGS sequence"/>
</dbReference>
<accession>A0AAN8JYA6</accession>
<dbReference type="EMBL" id="JAZGQO010000003">
    <property type="protein sequence ID" value="KAK6188339.1"/>
    <property type="molecule type" value="Genomic_DNA"/>
</dbReference>
<proteinExistence type="predicted"/>
<comment type="caution">
    <text evidence="1">The sequence shown here is derived from an EMBL/GenBank/DDBJ whole genome shotgun (WGS) entry which is preliminary data.</text>
</comment>
<name>A0AAN8JYA6_PATCE</name>
<organism evidence="1 2">
    <name type="scientific">Patella caerulea</name>
    <name type="common">Rayed Mediterranean limpet</name>
    <dbReference type="NCBI Taxonomy" id="87958"/>
    <lineage>
        <taxon>Eukaryota</taxon>
        <taxon>Metazoa</taxon>
        <taxon>Spiralia</taxon>
        <taxon>Lophotrochozoa</taxon>
        <taxon>Mollusca</taxon>
        <taxon>Gastropoda</taxon>
        <taxon>Patellogastropoda</taxon>
        <taxon>Patelloidea</taxon>
        <taxon>Patellidae</taxon>
        <taxon>Patella</taxon>
    </lineage>
</organism>